<organism evidence="1 2">
    <name type="scientific">Bacillus cereus</name>
    <dbReference type="NCBI Taxonomy" id="1396"/>
    <lineage>
        <taxon>Bacteria</taxon>
        <taxon>Bacillati</taxon>
        <taxon>Bacillota</taxon>
        <taxon>Bacilli</taxon>
        <taxon>Bacillales</taxon>
        <taxon>Bacillaceae</taxon>
        <taxon>Bacillus</taxon>
        <taxon>Bacillus cereus group</taxon>
    </lineage>
</organism>
<dbReference type="Proteomes" id="UP000219869">
    <property type="component" value="Unassembled WGS sequence"/>
</dbReference>
<sequence>MKFYEVSYRERLAIKIIAANSPYEAVGFYLMEAQNDYGEVEYVNIKRLGLRERVKVDYGHIAIYDTVEEIYHRQKIVDFPCVIANLLPKIN</sequence>
<name>A0A9X6UMC8_BACCE</name>
<dbReference type="RefSeq" id="WP_098323924.1">
    <property type="nucleotide sequence ID" value="NZ_NTXW01000024.1"/>
</dbReference>
<dbReference type="AlphaFoldDB" id="A0A9X6UMC8"/>
<protein>
    <submittedName>
        <fullName evidence="1">Uncharacterized protein</fullName>
    </submittedName>
</protein>
<accession>A0A9X6UMC8</accession>
<gene>
    <name evidence="1" type="ORF">CN475_11975</name>
</gene>
<dbReference type="EMBL" id="NTXW01000024">
    <property type="protein sequence ID" value="PEQ87817.1"/>
    <property type="molecule type" value="Genomic_DNA"/>
</dbReference>
<reference evidence="1 2" key="1">
    <citation type="submission" date="2017-09" db="EMBL/GenBank/DDBJ databases">
        <title>Large-scale bioinformatics analysis of Bacillus genomes uncovers conserved roles of natural products in bacterial physiology.</title>
        <authorList>
            <consortium name="Agbiome Team Llc"/>
            <person name="Bleich R.M."/>
            <person name="Kirk G.J."/>
            <person name="Santa Maria K.C."/>
            <person name="Allen S.E."/>
            <person name="Farag S."/>
            <person name="Shank E.A."/>
            <person name="Bowers A."/>
        </authorList>
    </citation>
    <scope>NUCLEOTIDE SEQUENCE [LARGE SCALE GENOMIC DNA]</scope>
    <source>
        <strain evidence="1 2">AFS006334</strain>
    </source>
</reference>
<evidence type="ECO:0000313" key="2">
    <source>
        <dbReference type="Proteomes" id="UP000219869"/>
    </source>
</evidence>
<proteinExistence type="predicted"/>
<evidence type="ECO:0000313" key="1">
    <source>
        <dbReference type="EMBL" id="PEQ87817.1"/>
    </source>
</evidence>
<comment type="caution">
    <text evidence="1">The sequence shown here is derived from an EMBL/GenBank/DDBJ whole genome shotgun (WGS) entry which is preliminary data.</text>
</comment>